<dbReference type="EMBL" id="JANAWD010000333">
    <property type="protein sequence ID" value="KAJ3481223.1"/>
    <property type="molecule type" value="Genomic_DNA"/>
</dbReference>
<name>A0AAD5V0N7_9APHY</name>
<keyword evidence="6" id="KW-1185">Reference proteome</keyword>
<dbReference type="AlphaFoldDB" id="A0AAD5V0N7"/>
<evidence type="ECO:0000313" key="5">
    <source>
        <dbReference type="EMBL" id="KAJ3481223.1"/>
    </source>
</evidence>
<dbReference type="Pfam" id="PF00400">
    <property type="entry name" value="WD40"/>
    <property type="match status" value="5"/>
</dbReference>
<feature type="repeat" description="WD" evidence="3">
    <location>
        <begin position="150"/>
        <end position="184"/>
    </location>
</feature>
<dbReference type="PROSITE" id="PS50294">
    <property type="entry name" value="WD_REPEATS_REGION"/>
    <property type="match status" value="4"/>
</dbReference>
<evidence type="ECO:0000256" key="1">
    <source>
        <dbReference type="ARBA" id="ARBA00022574"/>
    </source>
</evidence>
<dbReference type="Proteomes" id="UP001212997">
    <property type="component" value="Unassembled WGS sequence"/>
</dbReference>
<feature type="repeat" description="WD" evidence="3">
    <location>
        <begin position="107"/>
        <end position="143"/>
    </location>
</feature>
<feature type="compositionally biased region" description="Basic and acidic residues" evidence="4">
    <location>
        <begin position="15"/>
        <end position="42"/>
    </location>
</feature>
<dbReference type="PANTHER" id="PTHR19848:SF8">
    <property type="entry name" value="F-BOX AND WD REPEAT DOMAIN CONTAINING 7"/>
    <property type="match status" value="1"/>
</dbReference>
<dbReference type="InterPro" id="IPR011044">
    <property type="entry name" value="Quino_amine_DH_bsu"/>
</dbReference>
<dbReference type="InterPro" id="IPR015943">
    <property type="entry name" value="WD40/YVTN_repeat-like_dom_sf"/>
</dbReference>
<evidence type="ECO:0000256" key="2">
    <source>
        <dbReference type="ARBA" id="ARBA00022737"/>
    </source>
</evidence>
<dbReference type="InterPro" id="IPR001680">
    <property type="entry name" value="WD40_rpt"/>
</dbReference>
<dbReference type="SMART" id="SM00320">
    <property type="entry name" value="WD40"/>
    <property type="match status" value="7"/>
</dbReference>
<accession>A0AAD5V0N7</accession>
<comment type="caution">
    <text evidence="5">The sequence shown here is derived from an EMBL/GenBank/DDBJ whole genome shotgun (WGS) entry which is preliminary data.</text>
</comment>
<gene>
    <name evidence="5" type="ORF">NLI96_g7804</name>
</gene>
<reference evidence="5" key="1">
    <citation type="submission" date="2022-07" db="EMBL/GenBank/DDBJ databases">
        <title>Genome Sequence of Physisporinus lineatus.</title>
        <authorList>
            <person name="Buettner E."/>
        </authorList>
    </citation>
    <scope>NUCLEOTIDE SEQUENCE</scope>
    <source>
        <strain evidence="5">VT162</strain>
    </source>
</reference>
<evidence type="ECO:0000256" key="3">
    <source>
        <dbReference type="PROSITE-ProRule" id="PRU00221"/>
    </source>
</evidence>
<evidence type="ECO:0000256" key="4">
    <source>
        <dbReference type="SAM" id="MobiDB-lite"/>
    </source>
</evidence>
<dbReference type="SUPFAM" id="SSF50969">
    <property type="entry name" value="YVTN repeat-like/Quinoprotein amine dehydrogenase"/>
    <property type="match status" value="1"/>
</dbReference>
<proteinExistence type="predicted"/>
<feature type="repeat" description="WD" evidence="3">
    <location>
        <begin position="282"/>
        <end position="323"/>
    </location>
</feature>
<dbReference type="PRINTS" id="PR00320">
    <property type="entry name" value="GPROTEINBRPT"/>
</dbReference>
<dbReference type="PANTHER" id="PTHR19848">
    <property type="entry name" value="WD40 REPEAT PROTEIN"/>
    <property type="match status" value="1"/>
</dbReference>
<protein>
    <submittedName>
        <fullName evidence="5">Uncharacterized protein</fullName>
    </submittedName>
</protein>
<feature type="repeat" description="WD" evidence="3">
    <location>
        <begin position="330"/>
        <end position="364"/>
    </location>
</feature>
<dbReference type="InterPro" id="IPR020472">
    <property type="entry name" value="WD40_PAC1"/>
</dbReference>
<keyword evidence="1 3" id="KW-0853">WD repeat</keyword>
<feature type="region of interest" description="Disordered" evidence="4">
    <location>
        <begin position="1"/>
        <end position="52"/>
    </location>
</feature>
<dbReference type="CDD" id="cd00200">
    <property type="entry name" value="WD40"/>
    <property type="match status" value="1"/>
</dbReference>
<sequence>MDLGADSLEAGSAFPRDDGKSGLAGHAERDASSPKGNEDSHEATITFGRPGEEHRDFRWPHVVLMDKVQNGSPSSIAISEDGLKIAVGFESGLVLIWDVDRDALMYMFRHNDNIPSVAFSPLSTHLASGSSDCSVTLWSMETGLQECHLTTAHESEVWCLTFSPDETTLVTGSVDASIKFWKVEDLLRGIEEPYLVNKTEDKLSAIQIVRFTPDGSRIISFSDCVGSIWDGHSGSLEHRMRGHRCHIWDLAISHKGDRAATGSEDHTARIWKVESGKEIIRIQERNGSVRSVQFSPDDKFLVSGSYDRTVKVHNTSTGDCIHILVESFGVRTVAYSLTGDFIISGSRKGTLKIWDATKGKQLAEIKGHTAKVNAILFHH</sequence>
<keyword evidence="2" id="KW-0677">Repeat</keyword>
<evidence type="ECO:0000313" key="6">
    <source>
        <dbReference type="Proteomes" id="UP001212997"/>
    </source>
</evidence>
<dbReference type="Gene3D" id="2.130.10.10">
    <property type="entry name" value="YVTN repeat-like/Quinoprotein amine dehydrogenase"/>
    <property type="match status" value="3"/>
</dbReference>
<organism evidence="5 6">
    <name type="scientific">Meripilus lineatus</name>
    <dbReference type="NCBI Taxonomy" id="2056292"/>
    <lineage>
        <taxon>Eukaryota</taxon>
        <taxon>Fungi</taxon>
        <taxon>Dikarya</taxon>
        <taxon>Basidiomycota</taxon>
        <taxon>Agaricomycotina</taxon>
        <taxon>Agaricomycetes</taxon>
        <taxon>Polyporales</taxon>
        <taxon>Meripilaceae</taxon>
        <taxon>Meripilus</taxon>
    </lineage>
</organism>
<feature type="repeat" description="WD" evidence="3">
    <location>
        <begin position="240"/>
        <end position="281"/>
    </location>
</feature>
<dbReference type="PROSITE" id="PS50082">
    <property type="entry name" value="WD_REPEATS_2"/>
    <property type="match status" value="5"/>
</dbReference>